<evidence type="ECO:0000313" key="2">
    <source>
        <dbReference type="Proteomes" id="UP000242180"/>
    </source>
</evidence>
<keyword evidence="2" id="KW-1185">Reference proteome</keyword>
<proteinExistence type="predicted"/>
<name>A0A1X2GZV6_SYNRA</name>
<accession>A0A1X2GZV6</accession>
<evidence type="ECO:0000313" key="1">
    <source>
        <dbReference type="EMBL" id="ORY90362.1"/>
    </source>
</evidence>
<dbReference type="InParanoid" id="A0A1X2GZV6"/>
<protein>
    <submittedName>
        <fullName evidence="1">Uncharacterized protein</fullName>
    </submittedName>
</protein>
<sequence length="80" mass="9080">MNEENRKKAKEHLREAGLQAIHLRGKDPTRPTAIGTDVLVRDPFTYVTYPDFPVISPKNTTEFNVGAGSEHHERRRGVPE</sequence>
<dbReference type="EMBL" id="MCGN01000012">
    <property type="protein sequence ID" value="ORY90362.1"/>
    <property type="molecule type" value="Genomic_DNA"/>
</dbReference>
<gene>
    <name evidence="1" type="ORF">BCR43DRAFT_518836</name>
</gene>
<reference evidence="1 2" key="1">
    <citation type="submission" date="2016-07" db="EMBL/GenBank/DDBJ databases">
        <title>Pervasive Adenine N6-methylation of Active Genes in Fungi.</title>
        <authorList>
            <consortium name="DOE Joint Genome Institute"/>
            <person name="Mondo S.J."/>
            <person name="Dannebaum R.O."/>
            <person name="Kuo R.C."/>
            <person name="Labutti K."/>
            <person name="Haridas S."/>
            <person name="Kuo A."/>
            <person name="Salamov A."/>
            <person name="Ahrendt S.R."/>
            <person name="Lipzen A."/>
            <person name="Sullivan W."/>
            <person name="Andreopoulos W.B."/>
            <person name="Clum A."/>
            <person name="Lindquist E."/>
            <person name="Daum C."/>
            <person name="Ramamoorthy G.K."/>
            <person name="Gryganskyi A."/>
            <person name="Culley D."/>
            <person name="Magnuson J.K."/>
            <person name="James T.Y."/>
            <person name="O'Malley M.A."/>
            <person name="Stajich J.E."/>
            <person name="Spatafora J.W."/>
            <person name="Visel A."/>
            <person name="Grigoriev I.V."/>
        </authorList>
    </citation>
    <scope>NUCLEOTIDE SEQUENCE [LARGE SCALE GENOMIC DNA]</scope>
    <source>
        <strain evidence="1 2">NRRL 2496</strain>
    </source>
</reference>
<organism evidence="1 2">
    <name type="scientific">Syncephalastrum racemosum</name>
    <name type="common">Filamentous fungus</name>
    <dbReference type="NCBI Taxonomy" id="13706"/>
    <lineage>
        <taxon>Eukaryota</taxon>
        <taxon>Fungi</taxon>
        <taxon>Fungi incertae sedis</taxon>
        <taxon>Mucoromycota</taxon>
        <taxon>Mucoromycotina</taxon>
        <taxon>Mucoromycetes</taxon>
        <taxon>Mucorales</taxon>
        <taxon>Syncephalastraceae</taxon>
        <taxon>Syncephalastrum</taxon>
    </lineage>
</organism>
<dbReference type="AlphaFoldDB" id="A0A1X2GZV6"/>
<dbReference type="Proteomes" id="UP000242180">
    <property type="component" value="Unassembled WGS sequence"/>
</dbReference>
<comment type="caution">
    <text evidence="1">The sequence shown here is derived from an EMBL/GenBank/DDBJ whole genome shotgun (WGS) entry which is preliminary data.</text>
</comment>